<feature type="transmembrane region" description="Helical" evidence="1">
    <location>
        <begin position="178"/>
        <end position="200"/>
    </location>
</feature>
<dbReference type="PATRIC" id="fig|889378.3.peg.893"/>
<dbReference type="EMBL" id="CP003282">
    <property type="protein sequence ID" value="AFG36985.1"/>
    <property type="molecule type" value="Genomic_DNA"/>
</dbReference>
<gene>
    <name evidence="3" type="ordered locus">Spiaf_0896</name>
</gene>
<evidence type="ECO:0000259" key="2">
    <source>
        <dbReference type="Pfam" id="PF13386"/>
    </source>
</evidence>
<dbReference type="InterPro" id="IPR039447">
    <property type="entry name" value="UreH-like_TM_dom"/>
</dbReference>
<feature type="domain" description="Urease accessory protein UreH-like transmembrane" evidence="2">
    <location>
        <begin position="104"/>
        <end position="185"/>
    </location>
</feature>
<proteinExistence type="predicted"/>
<keyword evidence="1" id="KW-0472">Membrane</keyword>
<feature type="transmembrane region" description="Helical" evidence="1">
    <location>
        <begin position="75"/>
        <end position="94"/>
    </location>
</feature>
<sequence length="201" mass="20911">MIWSSFLSGLVLGLGVCSLHCSLILLPMMARLNSDWRGGVQTALLFGIGKVIALSVYGGLAALLGLLVYDLLHHAWISLIAGMVVAAVGVWFLFKSGSCSCSARRGSPLLLGLVDGVVPCAATTGFILFISTQGYSLVSGLLSGMAFGVGTSTGPVLLVSGLAPRVWKRLAGRRHAQLVLRGVGAAVFFAWALLILVGGWV</sequence>
<feature type="transmembrane region" description="Helical" evidence="1">
    <location>
        <begin position="137"/>
        <end position="158"/>
    </location>
</feature>
<name>H9UHJ2_SPIAZ</name>
<evidence type="ECO:0000256" key="1">
    <source>
        <dbReference type="SAM" id="Phobius"/>
    </source>
</evidence>
<reference evidence="4" key="1">
    <citation type="journal article" date="2013" name="Stand. Genomic Sci.">
        <title>Complete genome sequence of the halophilic bacterium Spirochaeta africana type strain (Z-7692(T)) from the alkaline Lake Magadi in the East African Rift.</title>
        <authorList>
            <person name="Liolos K."/>
            <person name="Abt B."/>
            <person name="Scheuner C."/>
            <person name="Teshima H."/>
            <person name="Held B."/>
            <person name="Lapidus A."/>
            <person name="Nolan M."/>
            <person name="Lucas S."/>
            <person name="Deshpande S."/>
            <person name="Cheng J.F."/>
            <person name="Tapia R."/>
            <person name="Goodwin L.A."/>
            <person name="Pitluck S."/>
            <person name="Pagani I."/>
            <person name="Ivanova N."/>
            <person name="Mavromatis K."/>
            <person name="Mikhailova N."/>
            <person name="Huntemann M."/>
            <person name="Pati A."/>
            <person name="Chen A."/>
            <person name="Palaniappan K."/>
            <person name="Land M."/>
            <person name="Rohde M."/>
            <person name="Tindall B.J."/>
            <person name="Detter J.C."/>
            <person name="Goker M."/>
            <person name="Bristow J."/>
            <person name="Eisen J.A."/>
            <person name="Markowitz V."/>
            <person name="Hugenholtz P."/>
            <person name="Woyke T."/>
            <person name="Klenk H.P."/>
            <person name="Kyrpides N.C."/>
        </authorList>
    </citation>
    <scope>NUCLEOTIDE SEQUENCE</scope>
    <source>
        <strain evidence="4">ATCC 700263 / DSM 8902 / Z-7692</strain>
    </source>
</reference>
<keyword evidence="1" id="KW-1133">Transmembrane helix</keyword>
<keyword evidence="4" id="KW-1185">Reference proteome</keyword>
<feature type="transmembrane region" description="Helical" evidence="1">
    <location>
        <begin position="6"/>
        <end position="30"/>
    </location>
</feature>
<feature type="transmembrane region" description="Helical" evidence="1">
    <location>
        <begin position="42"/>
        <end position="69"/>
    </location>
</feature>
<organism evidence="3 4">
    <name type="scientific">Spirochaeta africana (strain ATCC 700263 / DSM 8902 / Z-7692)</name>
    <dbReference type="NCBI Taxonomy" id="889378"/>
    <lineage>
        <taxon>Bacteria</taxon>
        <taxon>Pseudomonadati</taxon>
        <taxon>Spirochaetota</taxon>
        <taxon>Spirochaetia</taxon>
        <taxon>Spirochaetales</taxon>
        <taxon>Spirochaetaceae</taxon>
        <taxon>Spirochaeta</taxon>
    </lineage>
</organism>
<dbReference type="STRING" id="889378.Spiaf_0896"/>
<accession>H9UHJ2</accession>
<evidence type="ECO:0000313" key="4">
    <source>
        <dbReference type="Proteomes" id="UP000007383"/>
    </source>
</evidence>
<protein>
    <recommendedName>
        <fullName evidence="2">Urease accessory protein UreH-like transmembrane domain-containing protein</fullName>
    </recommendedName>
</protein>
<dbReference type="AlphaFoldDB" id="H9UHJ2"/>
<dbReference type="Proteomes" id="UP000007383">
    <property type="component" value="Chromosome"/>
</dbReference>
<dbReference type="OrthoDB" id="371203at2"/>
<dbReference type="Pfam" id="PF13386">
    <property type="entry name" value="DsbD_2"/>
    <property type="match status" value="1"/>
</dbReference>
<dbReference type="HOGENOM" id="CLU_1359685_0_0_12"/>
<evidence type="ECO:0000313" key="3">
    <source>
        <dbReference type="EMBL" id="AFG36985.1"/>
    </source>
</evidence>
<dbReference type="KEGG" id="sfc:Spiaf_0896"/>
<feature type="transmembrane region" description="Helical" evidence="1">
    <location>
        <begin position="106"/>
        <end position="131"/>
    </location>
</feature>
<keyword evidence="1" id="KW-0812">Transmembrane</keyword>